<evidence type="ECO:0000256" key="1">
    <source>
        <dbReference type="ARBA" id="ARBA00023002"/>
    </source>
</evidence>
<dbReference type="InterPro" id="IPR002347">
    <property type="entry name" value="SDR_fam"/>
</dbReference>
<dbReference type="InterPro" id="IPR036291">
    <property type="entry name" value="NAD(P)-bd_dom_sf"/>
</dbReference>
<dbReference type="AlphaFoldDB" id="A0A131Z226"/>
<dbReference type="PRINTS" id="PR00080">
    <property type="entry name" value="SDRFAMILY"/>
</dbReference>
<reference evidence="4" key="1">
    <citation type="journal article" date="2016" name="Ticks Tick Borne Dis.">
        <title>De novo assembly and annotation of the salivary gland transcriptome of Rhipicephalus appendiculatus male and female ticks during blood feeding.</title>
        <authorList>
            <person name="de Castro M.H."/>
            <person name="de Klerk D."/>
            <person name="Pienaar R."/>
            <person name="Latif A.A."/>
            <person name="Rees D.J."/>
            <person name="Mans B.J."/>
        </authorList>
    </citation>
    <scope>NUCLEOTIDE SEQUENCE</scope>
    <source>
        <tissue evidence="4">Salivary glands</tissue>
    </source>
</reference>
<dbReference type="PANTHER" id="PTHR43157">
    <property type="entry name" value="PHOSPHATIDYLINOSITOL-GLYCAN BIOSYNTHESIS CLASS F PROTEIN-RELATED"/>
    <property type="match status" value="1"/>
</dbReference>
<dbReference type="CDD" id="cd05327">
    <property type="entry name" value="retinol-DH_like_SDR_c_like"/>
    <property type="match status" value="1"/>
</dbReference>
<dbReference type="PANTHER" id="PTHR43157:SF31">
    <property type="entry name" value="PHOSPHATIDYLINOSITOL-GLYCAN BIOSYNTHESIS CLASS F PROTEIN"/>
    <property type="match status" value="1"/>
</dbReference>
<accession>A0A131Z226</accession>
<name>A0A131Z226_RHIAP</name>
<dbReference type="Pfam" id="PF00106">
    <property type="entry name" value="adh_short"/>
    <property type="match status" value="1"/>
</dbReference>
<keyword evidence="1" id="KW-0560">Oxidoreductase</keyword>
<protein>
    <submittedName>
        <fullName evidence="4">Dehydrogenase</fullName>
    </submittedName>
</protein>
<keyword evidence="3" id="KW-1133">Transmembrane helix</keyword>
<dbReference type="PRINTS" id="PR00081">
    <property type="entry name" value="GDHRDH"/>
</dbReference>
<sequence length="367" mass="40538">MEAVVVPPSPNKCLSHLYLEEAVAATRRSLQVLPRCCGSSPRTMYWLTIFVATPAVLLLALFAYNRLSTRRCRCTADMSGKTVVVTGANTGIGYETARELALRGARLVLGCRSEERARHAVEQLASETRSRNISWLPLDTSSPDSVRAFVERLLQLTQGRVHVLVNNAGAAAPTENRRLTSDGHELTWATNYLGHYLLTRLLLPTLRECAPSRVINLTSVVQQLARIDWDDVQGLRSSTWSPSRAYCNSKRAMLLFAAELARRLKNTGVSACAVHPGVVNTRVSRGLTRVGQPWFGLLSTLFGIKNAREACQTTVHAALAPDPCSGWYLSECRAQWPAIRCPEDERDAGRLWTISELSFPTLSPLPQ</sequence>
<dbReference type="SUPFAM" id="SSF51735">
    <property type="entry name" value="NAD(P)-binding Rossmann-fold domains"/>
    <property type="match status" value="1"/>
</dbReference>
<evidence type="ECO:0000256" key="3">
    <source>
        <dbReference type="SAM" id="Phobius"/>
    </source>
</evidence>
<dbReference type="GO" id="GO:0016491">
    <property type="term" value="F:oxidoreductase activity"/>
    <property type="evidence" value="ECO:0007669"/>
    <property type="project" value="UniProtKB-KW"/>
</dbReference>
<dbReference type="EMBL" id="GEDV01003705">
    <property type="protein sequence ID" value="JAP84852.1"/>
    <property type="molecule type" value="Transcribed_RNA"/>
</dbReference>
<evidence type="ECO:0000313" key="4">
    <source>
        <dbReference type="EMBL" id="JAP84852.1"/>
    </source>
</evidence>
<feature type="transmembrane region" description="Helical" evidence="3">
    <location>
        <begin position="44"/>
        <end position="64"/>
    </location>
</feature>
<keyword evidence="3" id="KW-0472">Membrane</keyword>
<organism evidence="4">
    <name type="scientific">Rhipicephalus appendiculatus</name>
    <name type="common">Brown ear tick</name>
    <dbReference type="NCBI Taxonomy" id="34631"/>
    <lineage>
        <taxon>Eukaryota</taxon>
        <taxon>Metazoa</taxon>
        <taxon>Ecdysozoa</taxon>
        <taxon>Arthropoda</taxon>
        <taxon>Chelicerata</taxon>
        <taxon>Arachnida</taxon>
        <taxon>Acari</taxon>
        <taxon>Parasitiformes</taxon>
        <taxon>Ixodida</taxon>
        <taxon>Ixodoidea</taxon>
        <taxon>Ixodidae</taxon>
        <taxon>Rhipicephalinae</taxon>
        <taxon>Rhipicephalus</taxon>
        <taxon>Rhipicephalus</taxon>
    </lineage>
</organism>
<comment type="similarity">
    <text evidence="2">Belongs to the short-chain dehydrogenases/reductases (SDR) family.</text>
</comment>
<evidence type="ECO:0000256" key="2">
    <source>
        <dbReference type="RuleBase" id="RU000363"/>
    </source>
</evidence>
<keyword evidence="3" id="KW-0812">Transmembrane</keyword>
<dbReference type="Gene3D" id="3.40.50.720">
    <property type="entry name" value="NAD(P)-binding Rossmann-like Domain"/>
    <property type="match status" value="1"/>
</dbReference>
<proteinExistence type="inferred from homology"/>